<reference evidence="1" key="1">
    <citation type="journal article" date="2020" name="mSystems">
        <title>Genome- and Community-Level Interaction Insights into Carbon Utilization and Element Cycling Functions of Hydrothermarchaeota in Hydrothermal Sediment.</title>
        <authorList>
            <person name="Zhou Z."/>
            <person name="Liu Y."/>
            <person name="Xu W."/>
            <person name="Pan J."/>
            <person name="Luo Z.H."/>
            <person name="Li M."/>
        </authorList>
    </citation>
    <scope>NUCLEOTIDE SEQUENCE [LARGE SCALE GENOMIC DNA]</scope>
    <source>
        <strain evidence="1">SpSt-1257</strain>
    </source>
</reference>
<dbReference type="GO" id="GO:0004820">
    <property type="term" value="F:glycine-tRNA ligase activity"/>
    <property type="evidence" value="ECO:0007669"/>
    <property type="project" value="InterPro"/>
</dbReference>
<proteinExistence type="predicted"/>
<protein>
    <submittedName>
        <fullName evidence="1">Glycine--tRNA ligase subunit beta</fullName>
    </submittedName>
</protein>
<sequence>MRTYLLEIGCEELPPKAILTYKDFLKNYIQENFKDFFLYDSPENIKVFATPRRLAVLVKNL</sequence>
<dbReference type="AlphaFoldDB" id="A0A831YE26"/>
<accession>A0A831YE26</accession>
<name>A0A831YE26_9AQUI</name>
<dbReference type="PRINTS" id="PR01045">
    <property type="entry name" value="TRNASYNTHGB"/>
</dbReference>
<dbReference type="Proteomes" id="UP000885621">
    <property type="component" value="Unassembled WGS sequence"/>
</dbReference>
<keyword evidence="1" id="KW-0436">Ligase</keyword>
<dbReference type="GO" id="GO:0006426">
    <property type="term" value="P:glycyl-tRNA aminoacylation"/>
    <property type="evidence" value="ECO:0007669"/>
    <property type="project" value="InterPro"/>
</dbReference>
<dbReference type="GO" id="GO:0005524">
    <property type="term" value="F:ATP binding"/>
    <property type="evidence" value="ECO:0007669"/>
    <property type="project" value="InterPro"/>
</dbReference>
<organism evidence="1">
    <name type="scientific">Sulfurihydrogenibium azorense</name>
    <dbReference type="NCBI Taxonomy" id="309806"/>
    <lineage>
        <taxon>Bacteria</taxon>
        <taxon>Pseudomonadati</taxon>
        <taxon>Aquificota</taxon>
        <taxon>Aquificia</taxon>
        <taxon>Aquificales</taxon>
        <taxon>Hydrogenothermaceae</taxon>
        <taxon>Sulfurihydrogenibium</taxon>
    </lineage>
</organism>
<comment type="caution">
    <text evidence="1">The sequence shown here is derived from an EMBL/GenBank/DDBJ whole genome shotgun (WGS) entry which is preliminary data.</text>
</comment>
<dbReference type="EMBL" id="DSFC01000118">
    <property type="protein sequence ID" value="HEV09166.1"/>
    <property type="molecule type" value="Genomic_DNA"/>
</dbReference>
<dbReference type="Pfam" id="PF02092">
    <property type="entry name" value="tRNA_synt_2f"/>
    <property type="match status" value="1"/>
</dbReference>
<gene>
    <name evidence="1" type="ORF">ENO34_02055</name>
</gene>
<feature type="non-terminal residue" evidence="1">
    <location>
        <position position="61"/>
    </location>
</feature>
<dbReference type="InterPro" id="IPR015944">
    <property type="entry name" value="Gly-tRNA-synth_bsu"/>
</dbReference>
<dbReference type="GO" id="GO:0005737">
    <property type="term" value="C:cytoplasm"/>
    <property type="evidence" value="ECO:0007669"/>
    <property type="project" value="InterPro"/>
</dbReference>
<evidence type="ECO:0000313" key="1">
    <source>
        <dbReference type="EMBL" id="HEV09166.1"/>
    </source>
</evidence>